<evidence type="ECO:0000313" key="11">
    <source>
        <dbReference type="Proteomes" id="UP000807850"/>
    </source>
</evidence>
<dbReference type="PANTHER" id="PTHR43840">
    <property type="entry name" value="MITOCHONDRIAL METAL TRANSPORTER 1-RELATED"/>
    <property type="match status" value="1"/>
</dbReference>
<evidence type="ECO:0000256" key="5">
    <source>
        <dbReference type="ARBA" id="ARBA00022989"/>
    </source>
</evidence>
<name>A0A9D6QPF9_UNCEI</name>
<dbReference type="AlphaFoldDB" id="A0A9D6QPF9"/>
<sequence>MDGAVRLRRIIRILWAILGLNLLVALAKLLYGQRSGAIAMSADGVHSLIDGASNVVALIGLAVSRRPPDANHPYGHRKYETFAALGIVAMMFLGCREILGEALERLHHPRMPDVSPLGYAVIGVTVAINVAVVLVERREGRRLQSEILISDAAHTGSDVLASVLVLMSFAVAPFGWAWADVLVAALIVVLIAIAGARIVRGTLSTLSDERRIDPEPIERVALEEPGVLEAHNVRSRGPDDDIHLDLHILVAPHMAIAAAHALGHRVERRLRERWPGVTDVVVHVEPALESERATAREGGGLRAEG</sequence>
<dbReference type="GO" id="GO:0005886">
    <property type="term" value="C:plasma membrane"/>
    <property type="evidence" value="ECO:0007669"/>
    <property type="project" value="TreeGrafter"/>
</dbReference>
<dbReference type="InterPro" id="IPR027469">
    <property type="entry name" value="Cation_efflux_TMD_sf"/>
</dbReference>
<dbReference type="Proteomes" id="UP000807850">
    <property type="component" value="Unassembled WGS sequence"/>
</dbReference>
<reference evidence="10" key="1">
    <citation type="submission" date="2020-07" db="EMBL/GenBank/DDBJ databases">
        <title>Huge and variable diversity of episymbiotic CPR bacteria and DPANN archaea in groundwater ecosystems.</title>
        <authorList>
            <person name="He C.Y."/>
            <person name="Keren R."/>
            <person name="Whittaker M."/>
            <person name="Farag I.F."/>
            <person name="Doudna J."/>
            <person name="Cate J.H.D."/>
            <person name="Banfield J.F."/>
        </authorList>
    </citation>
    <scope>NUCLEOTIDE SEQUENCE</scope>
    <source>
        <strain evidence="10">NC_groundwater_928_Pr1_S-0.2um_72_17</strain>
    </source>
</reference>
<feature type="transmembrane region" description="Helical" evidence="7">
    <location>
        <begin position="176"/>
        <end position="199"/>
    </location>
</feature>
<dbReference type="InterPro" id="IPR002524">
    <property type="entry name" value="Cation_efflux"/>
</dbReference>
<protein>
    <submittedName>
        <fullName evidence="10">Cation transporter</fullName>
    </submittedName>
</protein>
<evidence type="ECO:0000256" key="2">
    <source>
        <dbReference type="ARBA" id="ARBA00008114"/>
    </source>
</evidence>
<keyword evidence="6 7" id="KW-0472">Membrane</keyword>
<dbReference type="SUPFAM" id="SSF161111">
    <property type="entry name" value="Cation efflux protein transmembrane domain-like"/>
    <property type="match status" value="1"/>
</dbReference>
<evidence type="ECO:0000256" key="1">
    <source>
        <dbReference type="ARBA" id="ARBA00004141"/>
    </source>
</evidence>
<evidence type="ECO:0000313" key="10">
    <source>
        <dbReference type="EMBL" id="MBI3539904.1"/>
    </source>
</evidence>
<dbReference type="SUPFAM" id="SSF160240">
    <property type="entry name" value="Cation efflux protein cytoplasmic domain-like"/>
    <property type="match status" value="1"/>
</dbReference>
<dbReference type="Pfam" id="PF16916">
    <property type="entry name" value="ZT_dimer"/>
    <property type="match status" value="1"/>
</dbReference>
<feature type="transmembrane region" description="Helical" evidence="7">
    <location>
        <begin position="147"/>
        <end position="170"/>
    </location>
</feature>
<dbReference type="GO" id="GO:0006882">
    <property type="term" value="P:intracellular zinc ion homeostasis"/>
    <property type="evidence" value="ECO:0007669"/>
    <property type="project" value="TreeGrafter"/>
</dbReference>
<feature type="domain" description="Cation efflux protein transmembrane" evidence="8">
    <location>
        <begin position="14"/>
        <end position="206"/>
    </location>
</feature>
<dbReference type="GO" id="GO:0015093">
    <property type="term" value="F:ferrous iron transmembrane transporter activity"/>
    <property type="evidence" value="ECO:0007669"/>
    <property type="project" value="TreeGrafter"/>
</dbReference>
<evidence type="ECO:0000259" key="8">
    <source>
        <dbReference type="Pfam" id="PF01545"/>
    </source>
</evidence>
<feature type="transmembrane region" description="Helical" evidence="7">
    <location>
        <begin position="82"/>
        <end position="99"/>
    </location>
</feature>
<dbReference type="PANTHER" id="PTHR43840:SF15">
    <property type="entry name" value="MITOCHONDRIAL METAL TRANSPORTER 1-RELATED"/>
    <property type="match status" value="1"/>
</dbReference>
<comment type="caution">
    <text evidence="10">The sequence shown here is derived from an EMBL/GenBank/DDBJ whole genome shotgun (WGS) entry which is preliminary data.</text>
</comment>
<evidence type="ECO:0000256" key="7">
    <source>
        <dbReference type="SAM" id="Phobius"/>
    </source>
</evidence>
<comment type="subcellular location">
    <subcellularLocation>
        <location evidence="1">Membrane</location>
        <topology evidence="1">Multi-pass membrane protein</topology>
    </subcellularLocation>
</comment>
<feature type="transmembrane region" description="Helical" evidence="7">
    <location>
        <begin position="12"/>
        <end position="31"/>
    </location>
</feature>
<keyword evidence="4 7" id="KW-0812">Transmembrane</keyword>
<dbReference type="InterPro" id="IPR058533">
    <property type="entry name" value="Cation_efflux_TM"/>
</dbReference>
<evidence type="ECO:0000256" key="4">
    <source>
        <dbReference type="ARBA" id="ARBA00022692"/>
    </source>
</evidence>
<evidence type="ECO:0000259" key="9">
    <source>
        <dbReference type="Pfam" id="PF16916"/>
    </source>
</evidence>
<proteinExistence type="inferred from homology"/>
<feature type="domain" description="Cation efflux protein cytoplasmic" evidence="9">
    <location>
        <begin position="215"/>
        <end position="286"/>
    </location>
</feature>
<dbReference type="NCBIfam" id="TIGR01297">
    <property type="entry name" value="CDF"/>
    <property type="match status" value="1"/>
</dbReference>
<dbReference type="InterPro" id="IPR050291">
    <property type="entry name" value="CDF_Transporter"/>
</dbReference>
<dbReference type="Gene3D" id="3.30.70.1350">
    <property type="entry name" value="Cation efflux protein, cytoplasmic domain"/>
    <property type="match status" value="1"/>
</dbReference>
<dbReference type="InterPro" id="IPR036837">
    <property type="entry name" value="Cation_efflux_CTD_sf"/>
</dbReference>
<feature type="transmembrane region" description="Helical" evidence="7">
    <location>
        <begin position="119"/>
        <end position="135"/>
    </location>
</feature>
<dbReference type="GO" id="GO:0015341">
    <property type="term" value="F:zinc efflux antiporter activity"/>
    <property type="evidence" value="ECO:0007669"/>
    <property type="project" value="TreeGrafter"/>
</dbReference>
<dbReference type="GO" id="GO:0015086">
    <property type="term" value="F:cadmium ion transmembrane transporter activity"/>
    <property type="evidence" value="ECO:0007669"/>
    <property type="project" value="TreeGrafter"/>
</dbReference>
<organism evidence="10 11">
    <name type="scientific">Eiseniibacteriota bacterium</name>
    <dbReference type="NCBI Taxonomy" id="2212470"/>
    <lineage>
        <taxon>Bacteria</taxon>
        <taxon>Candidatus Eiseniibacteriota</taxon>
    </lineage>
</organism>
<comment type="similarity">
    <text evidence="2">Belongs to the cation diffusion facilitator (CDF) transporter (TC 2.A.4) family.</text>
</comment>
<dbReference type="Pfam" id="PF01545">
    <property type="entry name" value="Cation_efflux"/>
    <property type="match status" value="1"/>
</dbReference>
<evidence type="ECO:0000256" key="3">
    <source>
        <dbReference type="ARBA" id="ARBA00022448"/>
    </source>
</evidence>
<keyword evidence="5 7" id="KW-1133">Transmembrane helix</keyword>
<gene>
    <name evidence="10" type="ORF">HY076_06495</name>
</gene>
<evidence type="ECO:0000256" key="6">
    <source>
        <dbReference type="ARBA" id="ARBA00023136"/>
    </source>
</evidence>
<accession>A0A9D6QPF9</accession>
<dbReference type="InterPro" id="IPR027470">
    <property type="entry name" value="Cation_efflux_CTD"/>
</dbReference>
<dbReference type="Gene3D" id="1.20.1510.10">
    <property type="entry name" value="Cation efflux protein transmembrane domain"/>
    <property type="match status" value="1"/>
</dbReference>
<dbReference type="EMBL" id="JACQAY010000208">
    <property type="protein sequence ID" value="MBI3539904.1"/>
    <property type="molecule type" value="Genomic_DNA"/>
</dbReference>
<keyword evidence="3" id="KW-0813">Transport</keyword>